<sequence>MNVSLAPFHIAADSTLPNQDITYPAYYCGSILKIYNLHVISSVPEMLLWHPFFININLGSSITSHPNIDSSYNDTVRIVTTVSRDACSSYYLLTPEPVDINLVMFHYLYQLTPACPYPLFPAPPYVAPALPVLAAISLPYYPHVPVPGSNTFMRLFLLFKMSCVVPILFGVC</sequence>
<dbReference type="EMBL" id="HBUF01036814">
    <property type="protein sequence ID" value="CAG6616762.1"/>
    <property type="molecule type" value="Transcribed_RNA"/>
</dbReference>
<reference evidence="1" key="1">
    <citation type="submission" date="2021-05" db="EMBL/GenBank/DDBJ databases">
        <authorList>
            <person name="Alioto T."/>
            <person name="Alioto T."/>
            <person name="Gomez Garrido J."/>
        </authorList>
    </citation>
    <scope>NUCLEOTIDE SEQUENCE</scope>
</reference>
<evidence type="ECO:0000313" key="1">
    <source>
        <dbReference type="EMBL" id="CAG6616762.1"/>
    </source>
</evidence>
<proteinExistence type="predicted"/>
<accession>A0A8D8PVH2</accession>
<name>A0A8D8PVH2_9HEMI</name>
<protein>
    <submittedName>
        <fullName evidence="1">Uncharacterized protein</fullName>
    </submittedName>
</protein>
<dbReference type="AlphaFoldDB" id="A0A8D8PVH2"/>
<organism evidence="1">
    <name type="scientific">Cacopsylla melanoneura</name>
    <dbReference type="NCBI Taxonomy" id="428564"/>
    <lineage>
        <taxon>Eukaryota</taxon>
        <taxon>Metazoa</taxon>
        <taxon>Ecdysozoa</taxon>
        <taxon>Arthropoda</taxon>
        <taxon>Hexapoda</taxon>
        <taxon>Insecta</taxon>
        <taxon>Pterygota</taxon>
        <taxon>Neoptera</taxon>
        <taxon>Paraneoptera</taxon>
        <taxon>Hemiptera</taxon>
        <taxon>Sternorrhyncha</taxon>
        <taxon>Psylloidea</taxon>
        <taxon>Psyllidae</taxon>
        <taxon>Psyllinae</taxon>
        <taxon>Cacopsylla</taxon>
    </lineage>
</organism>